<organism evidence="3 4">
    <name type="scientific">Fusarium avenaceum</name>
    <dbReference type="NCBI Taxonomy" id="40199"/>
    <lineage>
        <taxon>Eukaryota</taxon>
        <taxon>Fungi</taxon>
        <taxon>Dikarya</taxon>
        <taxon>Ascomycota</taxon>
        <taxon>Pezizomycotina</taxon>
        <taxon>Sordariomycetes</taxon>
        <taxon>Hypocreomycetidae</taxon>
        <taxon>Hypocreales</taxon>
        <taxon>Nectriaceae</taxon>
        <taxon>Fusarium</taxon>
        <taxon>Fusarium tricinctum species complex</taxon>
    </lineage>
</organism>
<dbReference type="AlphaFoldDB" id="A0A9P7HAB1"/>
<comment type="caution">
    <text evidence="3">The sequence shown here is derived from an EMBL/GenBank/DDBJ whole genome shotgun (WGS) entry which is preliminary data.</text>
</comment>
<reference evidence="3" key="1">
    <citation type="submission" date="2021-04" db="EMBL/GenBank/DDBJ databases">
        <title>Draft genome of Fusarium avenaceum strain F156N33, isolated from an atmospheric sample in Virginia.</title>
        <authorList>
            <person name="Yang S."/>
            <person name="Vinatzer B.A."/>
            <person name="Coleman J."/>
        </authorList>
    </citation>
    <scope>NUCLEOTIDE SEQUENCE</scope>
    <source>
        <strain evidence="3">F156N33</strain>
    </source>
</reference>
<proteinExistence type="predicted"/>
<protein>
    <recommendedName>
        <fullName evidence="2">F-box domain-containing protein</fullName>
    </recommendedName>
</protein>
<dbReference type="InterPro" id="IPR001810">
    <property type="entry name" value="F-box_dom"/>
</dbReference>
<dbReference type="Pfam" id="PF12937">
    <property type="entry name" value="F-box-like"/>
    <property type="match status" value="1"/>
</dbReference>
<dbReference type="PROSITE" id="PS50181">
    <property type="entry name" value="FBOX"/>
    <property type="match status" value="1"/>
</dbReference>
<evidence type="ECO:0000313" key="3">
    <source>
        <dbReference type="EMBL" id="KAG5665466.1"/>
    </source>
</evidence>
<evidence type="ECO:0000256" key="1">
    <source>
        <dbReference type="SAM" id="MobiDB-lite"/>
    </source>
</evidence>
<keyword evidence="4" id="KW-1185">Reference proteome</keyword>
<feature type="compositionally biased region" description="Basic and acidic residues" evidence="1">
    <location>
        <begin position="109"/>
        <end position="119"/>
    </location>
</feature>
<gene>
    <name evidence="3" type="ORF">KAF25_009591</name>
</gene>
<dbReference type="InterPro" id="IPR036047">
    <property type="entry name" value="F-box-like_dom_sf"/>
</dbReference>
<name>A0A9P7HAB1_9HYPO</name>
<dbReference type="EMBL" id="JAGPUO010000001">
    <property type="protein sequence ID" value="KAG5665466.1"/>
    <property type="molecule type" value="Genomic_DNA"/>
</dbReference>
<evidence type="ECO:0000313" key="4">
    <source>
        <dbReference type="Proteomes" id="UP000782241"/>
    </source>
</evidence>
<accession>A0A9P7HAB1</accession>
<feature type="region of interest" description="Disordered" evidence="1">
    <location>
        <begin position="80"/>
        <end position="157"/>
    </location>
</feature>
<evidence type="ECO:0000259" key="2">
    <source>
        <dbReference type="PROSITE" id="PS50181"/>
    </source>
</evidence>
<dbReference type="Proteomes" id="UP000782241">
    <property type="component" value="Unassembled WGS sequence"/>
</dbReference>
<dbReference type="SUPFAM" id="SSF81383">
    <property type="entry name" value="F-box domain"/>
    <property type="match status" value="1"/>
</dbReference>
<sequence length="636" mass="72696">MISFGCIICGVDMSIARIRTPNEPPNAAWNLEGVNYTGFSKFPWGSAFEDQECQECTTVDRTPSHPHFFDLENVACWPEADDEDDSDWLPDSQSGSESDSLEYDSASDETSHEQKRDSENESDSENDGEKDTDINTNKYPLSQLHHPPRPQRLPHGTWHNGRVYYTINRHSDNQDSFPGDDEDAPYVPPEHIAAPSCQSFQGINGHALTVEQMKNCRNVRFLLPKPAGLTAEASDDLLEQDSLLFISGESSGSALAAGKTARVWRSFYPPRHGLHELKTSWAFVEEGCHGYDVLHPLPVHSYCLDIYAKSSYRRLGRVDLDGIWHWRELLTTPGVWGLDEDVPTQTPEISRGRESWDSPWRHVAGDEWLAANPVEVPSIRKVLDICKLPVTEVPIQLPDTGLMALPNELKLRILSFINVYDSNAVALTCRQFYELTQPIFQASVTRELPWLWELLQGMQYPTSPNRPVTWDPLCPLGFAPPELPKDLPSEEEDLTLWKQIIEEDAMMEGLGEMVKALNCQRREELFAPYNAKIESSQQEWHDFRNRVSDWIRHQTPESSASLDWRRVWRFFNPATTKLPGIRSRAHVWKRCEQVLNGINRAHEYGRFDEIHQSLLDKLSDPSHQGWRTDLQADSWI</sequence>
<feature type="domain" description="F-box" evidence="2">
    <location>
        <begin position="399"/>
        <end position="448"/>
    </location>
</feature>